<feature type="region of interest" description="Disordered" evidence="1">
    <location>
        <begin position="266"/>
        <end position="287"/>
    </location>
</feature>
<name>A0AAN6YRH8_9PEZI</name>
<accession>A0AAN6YRH8</accession>
<gene>
    <name evidence="3" type="ORF">QBC38DRAFT_489464</name>
</gene>
<dbReference type="Proteomes" id="UP001301958">
    <property type="component" value="Unassembled WGS sequence"/>
</dbReference>
<keyword evidence="2" id="KW-1133">Transmembrane helix</keyword>
<keyword evidence="4" id="KW-1185">Reference proteome</keyword>
<dbReference type="EMBL" id="MU865463">
    <property type="protein sequence ID" value="KAK4222590.1"/>
    <property type="molecule type" value="Genomic_DNA"/>
</dbReference>
<protein>
    <submittedName>
        <fullName evidence="3">Uncharacterized protein</fullName>
    </submittedName>
</protein>
<organism evidence="3 4">
    <name type="scientific">Podospora fimiseda</name>
    <dbReference type="NCBI Taxonomy" id="252190"/>
    <lineage>
        <taxon>Eukaryota</taxon>
        <taxon>Fungi</taxon>
        <taxon>Dikarya</taxon>
        <taxon>Ascomycota</taxon>
        <taxon>Pezizomycotina</taxon>
        <taxon>Sordariomycetes</taxon>
        <taxon>Sordariomycetidae</taxon>
        <taxon>Sordariales</taxon>
        <taxon>Podosporaceae</taxon>
        <taxon>Podospora</taxon>
    </lineage>
</organism>
<evidence type="ECO:0000256" key="1">
    <source>
        <dbReference type="SAM" id="MobiDB-lite"/>
    </source>
</evidence>
<keyword evidence="2" id="KW-0472">Membrane</keyword>
<proteinExistence type="predicted"/>
<evidence type="ECO:0000313" key="4">
    <source>
        <dbReference type="Proteomes" id="UP001301958"/>
    </source>
</evidence>
<evidence type="ECO:0000256" key="2">
    <source>
        <dbReference type="SAM" id="Phobius"/>
    </source>
</evidence>
<comment type="caution">
    <text evidence="3">The sequence shown here is derived from an EMBL/GenBank/DDBJ whole genome shotgun (WGS) entry which is preliminary data.</text>
</comment>
<sequence length="349" mass="41603">MSSHYLNFKQPVYIYFPDVILSEFQVYFLIITSYLSKSLHSVLTMELPPDSHDNLHNQLQNKHFHSRPPTNHLSQNPRGKYLPKPLPWSRKKLALASAYSDDARLLNIYLWKSPQTTTLSIRKPPYRKTKTNKDSIKSERQKTQKLWKPHYLLQEKSNLLRNRTYYYGGCSCCDAWPKGELERWRRRLKRYFLPRDLEEGMELAKDWSIYPPRFRKARMMDGDEEVMGTAEYDFREYVYDGYGMPFDDFGMPIDWYDYYRGAFDTEDEESEEEVQEEEYSEEDDYDEDGEVVEGDIVWELVERPPSRMSVMSWEDLQEERLVQEVTVNSAPIWAVVARADNGHKVFDIR</sequence>
<dbReference type="AlphaFoldDB" id="A0AAN6YRH8"/>
<reference evidence="3" key="2">
    <citation type="submission" date="2023-05" db="EMBL/GenBank/DDBJ databases">
        <authorList>
            <consortium name="Lawrence Berkeley National Laboratory"/>
            <person name="Steindorff A."/>
            <person name="Hensen N."/>
            <person name="Bonometti L."/>
            <person name="Westerberg I."/>
            <person name="Brannstrom I.O."/>
            <person name="Guillou S."/>
            <person name="Cros-Aarteil S."/>
            <person name="Calhoun S."/>
            <person name="Haridas S."/>
            <person name="Kuo A."/>
            <person name="Mondo S."/>
            <person name="Pangilinan J."/>
            <person name="Riley R."/>
            <person name="Labutti K."/>
            <person name="Andreopoulos B."/>
            <person name="Lipzen A."/>
            <person name="Chen C."/>
            <person name="Yanf M."/>
            <person name="Daum C."/>
            <person name="Ng V."/>
            <person name="Clum A."/>
            <person name="Ohm R."/>
            <person name="Martin F."/>
            <person name="Silar P."/>
            <person name="Natvig D."/>
            <person name="Lalanne C."/>
            <person name="Gautier V."/>
            <person name="Ament-Velasquez S.L."/>
            <person name="Kruys A."/>
            <person name="Hutchinson M.I."/>
            <person name="Powell A.J."/>
            <person name="Barry K."/>
            <person name="Miller A.N."/>
            <person name="Grigoriev I.V."/>
            <person name="Debuchy R."/>
            <person name="Gladieux P."/>
            <person name="Thoren M.H."/>
            <person name="Johannesson H."/>
        </authorList>
    </citation>
    <scope>NUCLEOTIDE SEQUENCE</scope>
    <source>
        <strain evidence="3">CBS 990.96</strain>
    </source>
</reference>
<evidence type="ECO:0000313" key="3">
    <source>
        <dbReference type="EMBL" id="KAK4222590.1"/>
    </source>
</evidence>
<reference evidence="3" key="1">
    <citation type="journal article" date="2023" name="Mol. Phylogenet. Evol.">
        <title>Genome-scale phylogeny and comparative genomics of the fungal order Sordariales.</title>
        <authorList>
            <person name="Hensen N."/>
            <person name="Bonometti L."/>
            <person name="Westerberg I."/>
            <person name="Brannstrom I.O."/>
            <person name="Guillou S."/>
            <person name="Cros-Aarteil S."/>
            <person name="Calhoun S."/>
            <person name="Haridas S."/>
            <person name="Kuo A."/>
            <person name="Mondo S."/>
            <person name="Pangilinan J."/>
            <person name="Riley R."/>
            <person name="LaButti K."/>
            <person name="Andreopoulos B."/>
            <person name="Lipzen A."/>
            <person name="Chen C."/>
            <person name="Yan M."/>
            <person name="Daum C."/>
            <person name="Ng V."/>
            <person name="Clum A."/>
            <person name="Steindorff A."/>
            <person name="Ohm R.A."/>
            <person name="Martin F."/>
            <person name="Silar P."/>
            <person name="Natvig D.O."/>
            <person name="Lalanne C."/>
            <person name="Gautier V."/>
            <person name="Ament-Velasquez S.L."/>
            <person name="Kruys A."/>
            <person name="Hutchinson M.I."/>
            <person name="Powell A.J."/>
            <person name="Barry K."/>
            <person name="Miller A.N."/>
            <person name="Grigoriev I.V."/>
            <person name="Debuchy R."/>
            <person name="Gladieux P."/>
            <person name="Hiltunen Thoren M."/>
            <person name="Johannesson H."/>
        </authorList>
    </citation>
    <scope>NUCLEOTIDE SEQUENCE</scope>
    <source>
        <strain evidence="3">CBS 990.96</strain>
    </source>
</reference>
<feature type="region of interest" description="Disordered" evidence="1">
    <location>
        <begin position="53"/>
        <end position="79"/>
    </location>
</feature>
<feature type="transmembrane region" description="Helical" evidence="2">
    <location>
        <begin position="12"/>
        <end position="35"/>
    </location>
</feature>
<feature type="compositionally biased region" description="Polar residues" evidence="1">
    <location>
        <begin position="68"/>
        <end position="77"/>
    </location>
</feature>
<keyword evidence="2" id="KW-0812">Transmembrane</keyword>